<protein>
    <submittedName>
        <fullName evidence="1">Uncharacterized protein</fullName>
    </submittedName>
</protein>
<proteinExistence type="predicted"/>
<name>A0A426WVI7_ENSVE</name>
<evidence type="ECO:0000313" key="2">
    <source>
        <dbReference type="Proteomes" id="UP000287651"/>
    </source>
</evidence>
<gene>
    <name evidence="1" type="ORF">B296_00051037</name>
</gene>
<organism evidence="1 2">
    <name type="scientific">Ensete ventricosum</name>
    <name type="common">Abyssinian banana</name>
    <name type="synonym">Musa ensete</name>
    <dbReference type="NCBI Taxonomy" id="4639"/>
    <lineage>
        <taxon>Eukaryota</taxon>
        <taxon>Viridiplantae</taxon>
        <taxon>Streptophyta</taxon>
        <taxon>Embryophyta</taxon>
        <taxon>Tracheophyta</taxon>
        <taxon>Spermatophyta</taxon>
        <taxon>Magnoliopsida</taxon>
        <taxon>Liliopsida</taxon>
        <taxon>Zingiberales</taxon>
        <taxon>Musaceae</taxon>
        <taxon>Ensete</taxon>
    </lineage>
</organism>
<reference evidence="1 2" key="1">
    <citation type="journal article" date="2014" name="Agronomy (Basel)">
        <title>A Draft Genome Sequence for Ensete ventricosum, the Drought-Tolerant Tree Against Hunger.</title>
        <authorList>
            <person name="Harrison J."/>
            <person name="Moore K.A."/>
            <person name="Paszkiewicz K."/>
            <person name="Jones T."/>
            <person name="Grant M."/>
            <person name="Ambacheew D."/>
            <person name="Muzemil S."/>
            <person name="Studholme D.J."/>
        </authorList>
    </citation>
    <scope>NUCLEOTIDE SEQUENCE [LARGE SCALE GENOMIC DNA]</scope>
</reference>
<dbReference type="EMBL" id="AMZH03042300">
    <property type="protein sequence ID" value="RRT31273.1"/>
    <property type="molecule type" value="Genomic_DNA"/>
</dbReference>
<sequence>MRMRPPPCRHVASDCPLRPSCGRQPLAAWPRATAPFGLAAGDHHLWVPPCSLPPCGHDAAGGYRPYGLVAAPVGGRPFRAGLGRGLAVGGRPCMGVGRGWPHLLLAAFAAKCSKNT</sequence>
<accession>A0A426WVI7</accession>
<evidence type="ECO:0000313" key="1">
    <source>
        <dbReference type="EMBL" id="RRT31273.1"/>
    </source>
</evidence>
<dbReference type="Proteomes" id="UP000287651">
    <property type="component" value="Unassembled WGS sequence"/>
</dbReference>
<comment type="caution">
    <text evidence="1">The sequence shown here is derived from an EMBL/GenBank/DDBJ whole genome shotgun (WGS) entry which is preliminary data.</text>
</comment>
<dbReference type="AlphaFoldDB" id="A0A426WVI7"/>